<accession>A0AAD5C2G0</accession>
<evidence type="ECO:0000313" key="2">
    <source>
        <dbReference type="Proteomes" id="UP001206925"/>
    </source>
</evidence>
<evidence type="ECO:0000313" key="1">
    <source>
        <dbReference type="EMBL" id="KAI7732831.1"/>
    </source>
</evidence>
<gene>
    <name evidence="1" type="ORF">M8C21_022159</name>
</gene>
<comment type="caution">
    <text evidence="1">The sequence shown here is derived from an EMBL/GenBank/DDBJ whole genome shotgun (WGS) entry which is preliminary data.</text>
</comment>
<organism evidence="1 2">
    <name type="scientific">Ambrosia artemisiifolia</name>
    <name type="common">Common ragweed</name>
    <dbReference type="NCBI Taxonomy" id="4212"/>
    <lineage>
        <taxon>Eukaryota</taxon>
        <taxon>Viridiplantae</taxon>
        <taxon>Streptophyta</taxon>
        <taxon>Embryophyta</taxon>
        <taxon>Tracheophyta</taxon>
        <taxon>Spermatophyta</taxon>
        <taxon>Magnoliopsida</taxon>
        <taxon>eudicotyledons</taxon>
        <taxon>Gunneridae</taxon>
        <taxon>Pentapetalae</taxon>
        <taxon>asterids</taxon>
        <taxon>campanulids</taxon>
        <taxon>Asterales</taxon>
        <taxon>Asteraceae</taxon>
        <taxon>Asteroideae</taxon>
        <taxon>Heliantheae alliance</taxon>
        <taxon>Heliantheae</taxon>
        <taxon>Ambrosia</taxon>
    </lineage>
</organism>
<dbReference type="AlphaFoldDB" id="A0AAD5C2G0"/>
<dbReference type="Proteomes" id="UP001206925">
    <property type="component" value="Unassembled WGS sequence"/>
</dbReference>
<protein>
    <submittedName>
        <fullName evidence="1">Uncharacterized protein</fullName>
    </submittedName>
</protein>
<proteinExistence type="predicted"/>
<dbReference type="EMBL" id="JAMZMK010010140">
    <property type="protein sequence ID" value="KAI7732831.1"/>
    <property type="molecule type" value="Genomic_DNA"/>
</dbReference>
<keyword evidence="2" id="KW-1185">Reference proteome</keyword>
<name>A0AAD5C2G0_AMBAR</name>
<reference evidence="1" key="1">
    <citation type="submission" date="2022-06" db="EMBL/GenBank/DDBJ databases">
        <title>Uncovering the hologenomic basis of an extraordinary plant invasion.</title>
        <authorList>
            <person name="Bieker V.C."/>
            <person name="Martin M.D."/>
            <person name="Gilbert T."/>
            <person name="Hodgins K."/>
            <person name="Battlay P."/>
            <person name="Petersen B."/>
            <person name="Wilson J."/>
        </authorList>
    </citation>
    <scope>NUCLEOTIDE SEQUENCE</scope>
    <source>
        <strain evidence="1">AA19_3_7</strain>
        <tissue evidence="1">Leaf</tissue>
    </source>
</reference>
<sequence>METLQEVKAVKNVTSARNLILELQDKLKENIVTNMSHKEQSQDLRRKGWMLQMIDELLTKVPTSHPDKDNLQAKFCGLRVEANNIMKQWEIQCDNKLHESATSSPPSS</sequence>